<dbReference type="Gene3D" id="1.10.520.30">
    <property type="entry name" value="AF1862-like domain"/>
    <property type="match status" value="1"/>
</dbReference>
<keyword evidence="3" id="KW-0963">Cytoplasm</keyword>
<evidence type="ECO:0000256" key="3">
    <source>
        <dbReference type="ARBA" id="ARBA00022490"/>
    </source>
</evidence>
<keyword evidence="7" id="KW-1185">Reference proteome</keyword>
<sequence length="123" mass="14205">MRSIADTYAKQALLSVRKVQQMKFAKEYGRLCHQFPIMVLTNGLRLTVAFFVSKQKDEESPYTEYLKHIGLATGLDENWYKGDILNGSMTEYRDLTRRMLAASVWFKRYAEAILKVDPADMGD</sequence>
<evidence type="ECO:0000313" key="7">
    <source>
        <dbReference type="Proteomes" id="UP000680304"/>
    </source>
</evidence>
<dbReference type="Pfam" id="PF09701">
    <property type="entry name" value="Cas_Cmr5"/>
    <property type="match status" value="1"/>
</dbReference>
<evidence type="ECO:0000256" key="2">
    <source>
        <dbReference type="ARBA" id="ARBA00006161"/>
    </source>
</evidence>
<comment type="similarity">
    <text evidence="2">Belongs to the CRISPR system Cmr5 family.</text>
</comment>
<evidence type="ECO:0000256" key="4">
    <source>
        <dbReference type="ARBA" id="ARBA00023118"/>
    </source>
</evidence>
<comment type="caution">
    <text evidence="6">The sequence shown here is derived from an EMBL/GenBank/DDBJ whole genome shotgun (WGS) entry which is preliminary data.</text>
</comment>
<proteinExistence type="inferred from homology"/>
<evidence type="ECO:0000256" key="5">
    <source>
        <dbReference type="ARBA" id="ARBA00030001"/>
    </source>
</evidence>
<dbReference type="EMBL" id="BOVJ01000239">
    <property type="protein sequence ID" value="GIQ66996.1"/>
    <property type="molecule type" value="Genomic_DNA"/>
</dbReference>
<comment type="subcellular location">
    <subcellularLocation>
        <location evidence="1">Cytoplasm</location>
    </subcellularLocation>
</comment>
<gene>
    <name evidence="6" type="ORF">PACILC2_55640</name>
</gene>
<dbReference type="InterPro" id="IPR010160">
    <property type="entry name" value="CRISPR-assoc_prot_Cmr5"/>
</dbReference>
<dbReference type="SUPFAM" id="SSF158568">
    <property type="entry name" value="AF1862-like"/>
    <property type="match status" value="1"/>
</dbReference>
<name>A0ABQ4NFN9_9BACL</name>
<dbReference type="InterPro" id="IPR023101">
    <property type="entry name" value="AF1862-like_dom_sf"/>
</dbReference>
<accession>A0ABQ4NFN9</accession>
<reference evidence="6 7" key="1">
    <citation type="submission" date="2021-04" db="EMBL/GenBank/DDBJ databases">
        <title>Draft genome sequence of Paenibacillus cisolokensis, LC2-13A.</title>
        <authorList>
            <person name="Uke A."/>
            <person name="Chhe C."/>
            <person name="Baramee S."/>
            <person name="Kosugi A."/>
        </authorList>
    </citation>
    <scope>NUCLEOTIDE SEQUENCE [LARGE SCALE GENOMIC DNA]</scope>
    <source>
        <strain evidence="6 7">LC2-13A</strain>
    </source>
</reference>
<evidence type="ECO:0000256" key="1">
    <source>
        <dbReference type="ARBA" id="ARBA00004496"/>
    </source>
</evidence>
<organism evidence="6 7">
    <name type="scientific">Paenibacillus cisolokensis</name>
    <dbReference type="NCBI Taxonomy" id="1658519"/>
    <lineage>
        <taxon>Bacteria</taxon>
        <taxon>Bacillati</taxon>
        <taxon>Bacillota</taxon>
        <taxon>Bacilli</taxon>
        <taxon>Bacillales</taxon>
        <taxon>Paenibacillaceae</taxon>
        <taxon>Paenibacillus</taxon>
    </lineage>
</organism>
<evidence type="ECO:0000313" key="6">
    <source>
        <dbReference type="EMBL" id="GIQ66996.1"/>
    </source>
</evidence>
<dbReference type="RefSeq" id="WP_213531664.1">
    <property type="nucleotide sequence ID" value="NZ_BOVJ01000239.1"/>
</dbReference>
<keyword evidence="4" id="KW-0051">Antiviral defense</keyword>
<protein>
    <recommendedName>
        <fullName evidence="5">CRISPR type III-B/RAMP module-associated protein Cmr5</fullName>
    </recommendedName>
</protein>
<dbReference type="Proteomes" id="UP000680304">
    <property type="component" value="Unassembled WGS sequence"/>
</dbReference>
<dbReference type="NCBIfam" id="TIGR01881">
    <property type="entry name" value="cas_Cmr5"/>
    <property type="match status" value="1"/>
</dbReference>